<reference evidence="2" key="2">
    <citation type="submission" date="2016-05" db="EMBL/GenBank/DDBJ databases">
        <title>Comparative analysis highlights variable genome content of wheat rusts and divergence of the mating loci.</title>
        <authorList>
            <person name="Cuomo C.A."/>
            <person name="Bakkeren G."/>
            <person name="Szabo L."/>
            <person name="Khalil H."/>
            <person name="Joly D."/>
            <person name="Goldberg J."/>
            <person name="Young S."/>
            <person name="Zeng Q."/>
            <person name="Fellers J."/>
        </authorList>
    </citation>
    <scope>NUCLEOTIDE SEQUENCE [LARGE SCALE GENOMIC DNA]</scope>
    <source>
        <strain evidence="2">1-1 BBBD Race 1</strain>
    </source>
</reference>
<evidence type="ECO:0000313" key="2">
    <source>
        <dbReference type="EMBL" id="OAV91795.1"/>
    </source>
</evidence>
<keyword evidence="4" id="KW-1185">Reference proteome</keyword>
<dbReference type="EnsemblFungi" id="PTTG_03730-t43_1">
    <property type="protein sequence ID" value="PTTG_03730-t43_1-p1"/>
    <property type="gene ID" value="PTTG_03730"/>
</dbReference>
<feature type="compositionally biased region" description="Pro residues" evidence="1">
    <location>
        <begin position="132"/>
        <end position="151"/>
    </location>
</feature>
<evidence type="ECO:0000313" key="4">
    <source>
        <dbReference type="Proteomes" id="UP000005240"/>
    </source>
</evidence>
<sequence length="252" mass="28485">MGGQLFNPPGCANAYAAAGERETRRQLELQQKRMHLGENGLARGHIYISACWPYSLTFHSAATTPTPPPRQHLYRHNNISTATTTSLPPQQQLHRHGSNTRSSSIFHWLVLRGRHLPCPRYSNTVSTLFALTPPPTTTRPSPISPPQPLPEPSNSAHPAQQPVHPSRNHINSPGKRLSWLQALRCLRRHRCGPIRTPHSLQCRRRMLFNSKPLITARTLGAHAMRLVGLLTRLNQQLELHFPLHLHLVELKY</sequence>
<gene>
    <name evidence="2" type="ORF">PTTG_03730</name>
</gene>
<proteinExistence type="predicted"/>
<organism evidence="2">
    <name type="scientific">Puccinia triticina (isolate 1-1 / race 1 (BBBD))</name>
    <name type="common">Brown leaf rust fungus</name>
    <dbReference type="NCBI Taxonomy" id="630390"/>
    <lineage>
        <taxon>Eukaryota</taxon>
        <taxon>Fungi</taxon>
        <taxon>Dikarya</taxon>
        <taxon>Basidiomycota</taxon>
        <taxon>Pucciniomycotina</taxon>
        <taxon>Pucciniomycetes</taxon>
        <taxon>Pucciniales</taxon>
        <taxon>Pucciniaceae</taxon>
        <taxon>Puccinia</taxon>
    </lineage>
</organism>
<dbReference type="AlphaFoldDB" id="A0A180GGJ5"/>
<evidence type="ECO:0000256" key="1">
    <source>
        <dbReference type="SAM" id="MobiDB-lite"/>
    </source>
</evidence>
<feature type="region of interest" description="Disordered" evidence="1">
    <location>
        <begin position="131"/>
        <end position="173"/>
    </location>
</feature>
<dbReference type="EMBL" id="ADAS02000075">
    <property type="protein sequence ID" value="OAV91795.1"/>
    <property type="molecule type" value="Genomic_DNA"/>
</dbReference>
<accession>A0A180GGJ5</accession>
<reference evidence="3 4" key="3">
    <citation type="journal article" date="2017" name="G3 (Bethesda)">
        <title>Comparative analysis highlights variable genome content of wheat rusts and divergence of the mating loci.</title>
        <authorList>
            <person name="Cuomo C.A."/>
            <person name="Bakkeren G."/>
            <person name="Khalil H.B."/>
            <person name="Panwar V."/>
            <person name="Joly D."/>
            <person name="Linning R."/>
            <person name="Sakthikumar S."/>
            <person name="Song X."/>
            <person name="Adiconis X."/>
            <person name="Fan L."/>
            <person name="Goldberg J.M."/>
            <person name="Levin J.Z."/>
            <person name="Young S."/>
            <person name="Zeng Q."/>
            <person name="Anikster Y."/>
            <person name="Bruce M."/>
            <person name="Wang M."/>
            <person name="Yin C."/>
            <person name="McCallum B."/>
            <person name="Szabo L.J."/>
            <person name="Hulbert S."/>
            <person name="Chen X."/>
            <person name="Fellers J.P."/>
        </authorList>
    </citation>
    <scope>NUCLEOTIDE SEQUENCE</scope>
    <source>
        <strain evidence="3">isolate 1-1 / race 1 (BBBD)</strain>
        <strain evidence="4">Isolate 1-1 / race 1 (BBBD)</strain>
    </source>
</reference>
<name>A0A180GGJ5_PUCT1</name>
<protein>
    <submittedName>
        <fullName evidence="2 3">Uncharacterized protein</fullName>
    </submittedName>
</protein>
<dbReference type="VEuPathDB" id="FungiDB:PTTG_03730"/>
<dbReference type="Proteomes" id="UP000005240">
    <property type="component" value="Unassembled WGS sequence"/>
</dbReference>
<reference evidence="2" key="1">
    <citation type="submission" date="2009-11" db="EMBL/GenBank/DDBJ databases">
        <authorList>
            <consortium name="The Broad Institute Genome Sequencing Platform"/>
            <person name="Ward D."/>
            <person name="Feldgarden M."/>
            <person name="Earl A."/>
            <person name="Young S.K."/>
            <person name="Zeng Q."/>
            <person name="Koehrsen M."/>
            <person name="Alvarado L."/>
            <person name="Berlin A."/>
            <person name="Bochicchio J."/>
            <person name="Borenstein D."/>
            <person name="Chapman S.B."/>
            <person name="Chen Z."/>
            <person name="Engels R."/>
            <person name="Freedman E."/>
            <person name="Gellesch M."/>
            <person name="Goldberg J."/>
            <person name="Griggs A."/>
            <person name="Gujja S."/>
            <person name="Heilman E."/>
            <person name="Heiman D."/>
            <person name="Hepburn T."/>
            <person name="Howarth C."/>
            <person name="Jen D."/>
            <person name="Larson L."/>
            <person name="Lewis B."/>
            <person name="Mehta T."/>
            <person name="Park D."/>
            <person name="Pearson M."/>
            <person name="Roberts A."/>
            <person name="Saif S."/>
            <person name="Shea T."/>
            <person name="Shenoy N."/>
            <person name="Sisk P."/>
            <person name="Stolte C."/>
            <person name="Sykes S."/>
            <person name="Thomson T."/>
            <person name="Walk T."/>
            <person name="White J."/>
            <person name="Yandava C."/>
            <person name="Izard J."/>
            <person name="Baranova O.V."/>
            <person name="Blanton J.M."/>
            <person name="Tanner A.C."/>
            <person name="Dewhirst F.E."/>
            <person name="Haas B."/>
            <person name="Nusbaum C."/>
            <person name="Birren B."/>
        </authorList>
    </citation>
    <scope>NUCLEOTIDE SEQUENCE [LARGE SCALE GENOMIC DNA]</scope>
    <source>
        <strain evidence="2">1-1 BBBD Race 1</strain>
    </source>
</reference>
<evidence type="ECO:0000313" key="3">
    <source>
        <dbReference type="EnsemblFungi" id="PTTG_03730-t43_1-p1"/>
    </source>
</evidence>
<reference evidence="3" key="4">
    <citation type="submission" date="2025-05" db="UniProtKB">
        <authorList>
            <consortium name="EnsemblFungi"/>
        </authorList>
    </citation>
    <scope>IDENTIFICATION</scope>
    <source>
        <strain evidence="3">isolate 1-1 / race 1 (BBBD)</strain>
    </source>
</reference>